<dbReference type="Proteomes" id="UP001157974">
    <property type="component" value="Unassembled WGS sequence"/>
</dbReference>
<comment type="caution">
    <text evidence="9">The sequence shown here is derived from an EMBL/GenBank/DDBJ whole genome shotgun (WGS) entry which is preliminary data.</text>
</comment>
<keyword evidence="10" id="KW-1185">Reference proteome</keyword>
<dbReference type="SUPFAM" id="SSF48452">
    <property type="entry name" value="TPR-like"/>
    <property type="match status" value="2"/>
</dbReference>
<keyword evidence="4" id="KW-0508">mRNA splicing</keyword>
<feature type="compositionally biased region" description="Acidic residues" evidence="7">
    <location>
        <begin position="81"/>
        <end position="97"/>
    </location>
</feature>
<dbReference type="AlphaFoldDB" id="A0AAV8ULL5"/>
<keyword evidence="6" id="KW-0802">TPR repeat</keyword>
<evidence type="ECO:0000256" key="5">
    <source>
        <dbReference type="ARBA" id="ARBA00023242"/>
    </source>
</evidence>
<evidence type="ECO:0000256" key="1">
    <source>
        <dbReference type="ARBA" id="ARBA00004123"/>
    </source>
</evidence>
<protein>
    <recommendedName>
        <fullName evidence="8">PRP1 splicing factor N-terminal domain-containing protein</fullName>
    </recommendedName>
</protein>
<feature type="compositionally biased region" description="Basic and acidic residues" evidence="7">
    <location>
        <begin position="56"/>
        <end position="65"/>
    </location>
</feature>
<sequence>MGLQDSSGIGNNVIGRGRGPSGPGKQAELGSGGRGYDAGAKFGQPPPGYVAGRGRGLGDTRREALEAQASAARAAHRQQEQEEEGGDDDRPLDEEEGALFADAVYEEDDVEADQIYAAVDDRMDSRRAKQRTERLESELKKYRAQNPTITQQFSDLKRELSSVSASEWDSIPDVGDYSVKKQKLEKYTPAPDSLLEMARKESAMTNTDATFPGATTDLASIGEGRGAVLGQKLDRVSDSVSGQTVVDPKGYLTQMDGLRINSETDVGDIKKLRHLLKSVTSTNPKHGPGWIAAARLEEFAGRMQAARKEIAQGCKMCPTSEEVWLEAVRLHPPDQAKTVLASAVKRIPNSVRIWLQASALEEATEAKRVVLRKALEIIPNSAKLWKAAVELESPQEAKILLTRAVECVPESVDLWLALARLESYENAREVLRRALNALPMEPTVWLTGAKLQEAHEPEEVENAVSGVIRRAVTALSKRSQIMNREAWLKEAKDAEKAGFPITSKCLINQTIGLGLDPVDHRRVLKSDAETVEVEGYYETARAILSELIAKYPARKGIWLRAARFEKKHGSREKLDQLLLNAVKYCPQAEALWLMAARERWLAEDLEGARVILREAFDSNPNSEAIWLAAVKLEVETDELTRARLLLERARTQAPSGRVYMKSALLERRTGSADAEKKLLEEGIEKFPDYRKLWLMLGQWHRKSKDLNSERSAYQRGLGIAGNEQGDVPLWVSLSAVETEVGSVNRARAVLERARQKVPKNERLWLASVRLERKASQKNQVSEAAAGQLLAKALQDCPSSGMLWAEAVETEARPKQKIRSVDALKRCDKDARVMLAVARLLWRDRKLDKAQDWFQRAVALDPDLGDAWANMWAFEKAHGNKERVDAVEKKCGEMDPKHGELWIGFSKKEGNEGLKAVDILRAVGEKIGP</sequence>
<evidence type="ECO:0000256" key="7">
    <source>
        <dbReference type="SAM" id="MobiDB-lite"/>
    </source>
</evidence>
<dbReference type="Pfam" id="PF14559">
    <property type="entry name" value="TPR_19"/>
    <property type="match status" value="1"/>
</dbReference>
<dbReference type="InterPro" id="IPR003107">
    <property type="entry name" value="HAT"/>
</dbReference>
<keyword evidence="5" id="KW-0539">Nucleus</keyword>
<dbReference type="GO" id="GO:0000244">
    <property type="term" value="P:spliceosomal tri-snRNP complex assembly"/>
    <property type="evidence" value="ECO:0007669"/>
    <property type="project" value="TreeGrafter"/>
</dbReference>
<feature type="compositionally biased region" description="Low complexity" evidence="7">
    <location>
        <begin position="1"/>
        <end position="15"/>
    </location>
</feature>
<dbReference type="Pfam" id="PF13181">
    <property type="entry name" value="TPR_8"/>
    <property type="match status" value="1"/>
</dbReference>
<evidence type="ECO:0000313" key="10">
    <source>
        <dbReference type="Proteomes" id="UP001157974"/>
    </source>
</evidence>
<reference evidence="9 10" key="1">
    <citation type="journal article" date="2023" name="Nat. Commun.">
        <title>Origin of minicircular mitochondrial genomes in red algae.</title>
        <authorList>
            <person name="Lee Y."/>
            <person name="Cho C.H."/>
            <person name="Lee Y.M."/>
            <person name="Park S.I."/>
            <person name="Yang J.H."/>
            <person name="West J.A."/>
            <person name="Bhattacharya D."/>
            <person name="Yoon H.S."/>
        </authorList>
    </citation>
    <scope>NUCLEOTIDE SEQUENCE [LARGE SCALE GENOMIC DNA]</scope>
    <source>
        <strain evidence="9 10">CCMP1338</strain>
        <tissue evidence="9">Whole cell</tissue>
    </source>
</reference>
<evidence type="ECO:0000256" key="6">
    <source>
        <dbReference type="PROSITE-ProRule" id="PRU00339"/>
    </source>
</evidence>
<gene>
    <name evidence="9" type="ORF">NDN08_006209</name>
</gene>
<dbReference type="InterPro" id="IPR045075">
    <property type="entry name" value="Syf1-like"/>
</dbReference>
<dbReference type="Gene3D" id="1.25.40.10">
    <property type="entry name" value="Tetratricopeptide repeat domain"/>
    <property type="match status" value="5"/>
</dbReference>
<keyword evidence="2" id="KW-0507">mRNA processing</keyword>
<evidence type="ECO:0000313" key="9">
    <source>
        <dbReference type="EMBL" id="KAJ8902889.1"/>
    </source>
</evidence>
<feature type="region of interest" description="Disordered" evidence="7">
    <location>
        <begin position="1"/>
        <end position="106"/>
    </location>
</feature>
<dbReference type="Pfam" id="PF06424">
    <property type="entry name" value="PRP1_N"/>
    <property type="match status" value="1"/>
</dbReference>
<feature type="repeat" description="TPR" evidence="6">
    <location>
        <begin position="830"/>
        <end position="863"/>
    </location>
</feature>
<dbReference type="InterPro" id="IPR011990">
    <property type="entry name" value="TPR-like_helical_dom_sf"/>
</dbReference>
<evidence type="ECO:0000256" key="3">
    <source>
        <dbReference type="ARBA" id="ARBA00022737"/>
    </source>
</evidence>
<dbReference type="EMBL" id="JAMWBK010000008">
    <property type="protein sequence ID" value="KAJ8902889.1"/>
    <property type="molecule type" value="Genomic_DNA"/>
</dbReference>
<comment type="subcellular location">
    <subcellularLocation>
        <location evidence="1">Nucleus</location>
    </subcellularLocation>
</comment>
<dbReference type="GO" id="GO:0071013">
    <property type="term" value="C:catalytic step 2 spliceosome"/>
    <property type="evidence" value="ECO:0007669"/>
    <property type="project" value="TreeGrafter"/>
</dbReference>
<evidence type="ECO:0000259" key="8">
    <source>
        <dbReference type="Pfam" id="PF06424"/>
    </source>
</evidence>
<dbReference type="InterPro" id="IPR019734">
    <property type="entry name" value="TPR_rpt"/>
</dbReference>
<dbReference type="SMART" id="SM00386">
    <property type="entry name" value="HAT"/>
    <property type="match status" value="14"/>
</dbReference>
<dbReference type="PANTHER" id="PTHR11246">
    <property type="entry name" value="PRE-MRNA SPLICING FACTOR"/>
    <property type="match status" value="1"/>
</dbReference>
<name>A0AAV8ULL5_9RHOD</name>
<organism evidence="9 10">
    <name type="scientific">Rhodosorus marinus</name>
    <dbReference type="NCBI Taxonomy" id="101924"/>
    <lineage>
        <taxon>Eukaryota</taxon>
        <taxon>Rhodophyta</taxon>
        <taxon>Stylonematophyceae</taxon>
        <taxon>Stylonematales</taxon>
        <taxon>Stylonemataceae</taxon>
        <taxon>Rhodosorus</taxon>
    </lineage>
</organism>
<keyword evidence="3" id="KW-0677">Repeat</keyword>
<evidence type="ECO:0000256" key="2">
    <source>
        <dbReference type="ARBA" id="ARBA00022664"/>
    </source>
</evidence>
<dbReference type="PANTHER" id="PTHR11246:SF1">
    <property type="entry name" value="PRE-MRNA-PROCESSING FACTOR 6"/>
    <property type="match status" value="1"/>
</dbReference>
<proteinExistence type="predicted"/>
<dbReference type="PROSITE" id="PS50005">
    <property type="entry name" value="TPR"/>
    <property type="match status" value="1"/>
</dbReference>
<dbReference type="InterPro" id="IPR010491">
    <property type="entry name" value="PRP1_N"/>
</dbReference>
<dbReference type="FunFam" id="1.25.40.10:FF:000058">
    <property type="entry name" value="Pre-mRNA processing factor 6"/>
    <property type="match status" value="1"/>
</dbReference>
<feature type="domain" description="PRP1 splicing factor N-terminal" evidence="8">
    <location>
        <begin position="45"/>
        <end position="180"/>
    </location>
</feature>
<dbReference type="Pfam" id="PF13428">
    <property type="entry name" value="TPR_14"/>
    <property type="match status" value="1"/>
</dbReference>
<dbReference type="GO" id="GO:0046540">
    <property type="term" value="C:U4/U6 x U5 tri-snRNP complex"/>
    <property type="evidence" value="ECO:0007669"/>
    <property type="project" value="TreeGrafter"/>
</dbReference>
<evidence type="ECO:0000256" key="4">
    <source>
        <dbReference type="ARBA" id="ARBA00023187"/>
    </source>
</evidence>
<accession>A0AAV8ULL5</accession>